<evidence type="ECO:0000313" key="3">
    <source>
        <dbReference type="Proteomes" id="UP000028524"/>
    </source>
</evidence>
<feature type="compositionally biased region" description="Low complexity" evidence="1">
    <location>
        <begin position="88"/>
        <end position="101"/>
    </location>
</feature>
<evidence type="ECO:0000313" key="2">
    <source>
        <dbReference type="EMBL" id="KFA61754.1"/>
    </source>
</evidence>
<dbReference type="HOGENOM" id="CLU_1066255_0_0_1"/>
<keyword evidence="3" id="KW-1185">Reference proteome</keyword>
<sequence length="267" mass="29375">MPAAHHAPTTSNNTGLNTPALIGGMVAPTVAEASSPEAIDGKMISVPVNQSGVAKEAKTATTAQKPKKAPTQKKTPAPKKIPAPKKTPAPKKSSAPKIKPATAKKAKRSKPAESTPALPDSPRTQRFRDLHQIDRGLPNSIIDDFMHPHVDSIYDVVREAALAGNTADMSELLFIPDYRRKAMEVWDQRDRAKLGIYESDRPEWDHTVRNAKKRARKMQDVAQECHTLDADEELFGEESTDQQQTDDEALINELTRALEDESAKDQY</sequence>
<dbReference type="OrthoDB" id="4939310at2759"/>
<dbReference type="EMBL" id="KL660836">
    <property type="protein sequence ID" value="KFA61754.1"/>
    <property type="molecule type" value="Genomic_DNA"/>
</dbReference>
<feature type="region of interest" description="Disordered" evidence="1">
    <location>
        <begin position="1"/>
        <end position="21"/>
    </location>
</feature>
<dbReference type="Proteomes" id="UP000028524">
    <property type="component" value="Unassembled WGS sequence"/>
</dbReference>
<accession>A0A084QCR9</accession>
<evidence type="ECO:0000256" key="1">
    <source>
        <dbReference type="SAM" id="MobiDB-lite"/>
    </source>
</evidence>
<proteinExistence type="predicted"/>
<reference evidence="2 3" key="1">
    <citation type="journal article" date="2014" name="BMC Genomics">
        <title>Comparative genome sequencing reveals chemotype-specific gene clusters in the toxigenic black mold Stachybotrys.</title>
        <authorList>
            <person name="Semeiks J."/>
            <person name="Borek D."/>
            <person name="Otwinowski Z."/>
            <person name="Grishin N.V."/>
        </authorList>
    </citation>
    <scope>NUCLEOTIDE SEQUENCE [LARGE SCALE GENOMIC DNA]</scope>
    <source>
        <strain evidence="2 3">IBT 40285</strain>
    </source>
</reference>
<name>A0A084QCR9_STAC4</name>
<protein>
    <submittedName>
        <fullName evidence="2">Uncharacterized protein</fullName>
    </submittedName>
</protein>
<gene>
    <name evidence="2" type="ORF">S40285_10179</name>
</gene>
<organism evidence="2 3">
    <name type="scientific">Stachybotrys chlorohalonatus (strain IBT 40285)</name>
    <dbReference type="NCBI Taxonomy" id="1283841"/>
    <lineage>
        <taxon>Eukaryota</taxon>
        <taxon>Fungi</taxon>
        <taxon>Dikarya</taxon>
        <taxon>Ascomycota</taxon>
        <taxon>Pezizomycotina</taxon>
        <taxon>Sordariomycetes</taxon>
        <taxon>Hypocreomycetidae</taxon>
        <taxon>Hypocreales</taxon>
        <taxon>Stachybotryaceae</taxon>
        <taxon>Stachybotrys</taxon>
    </lineage>
</organism>
<feature type="compositionally biased region" description="Polar residues" evidence="1">
    <location>
        <begin position="8"/>
        <end position="17"/>
    </location>
</feature>
<dbReference type="AlphaFoldDB" id="A0A084QCR9"/>
<feature type="region of interest" description="Disordered" evidence="1">
    <location>
        <begin position="52"/>
        <end position="125"/>
    </location>
</feature>
<dbReference type="InParanoid" id="A0A084QCR9"/>